<dbReference type="RefSeq" id="WP_359205928.1">
    <property type="nucleotide sequence ID" value="NZ_JBEZAM010000009.1"/>
</dbReference>
<keyword evidence="2" id="KW-1185">Reference proteome</keyword>
<gene>
    <name evidence="1" type="ORF">AB0A76_10580</name>
</gene>
<evidence type="ECO:0000313" key="1">
    <source>
        <dbReference type="EMBL" id="MEU7293635.1"/>
    </source>
</evidence>
<sequence length="61" mass="6919">MSANAEGRTVRQRHELTDDEFHTLMGEARAEARRLFLGRPPRDEADFALRTQHAEFGAAAH</sequence>
<comment type="caution">
    <text evidence="1">The sequence shown here is derived from an EMBL/GenBank/DDBJ whole genome shotgun (WGS) entry which is preliminary data.</text>
</comment>
<name>A0ABV3CTT4_STREX</name>
<proteinExistence type="predicted"/>
<dbReference type="EMBL" id="JBEZAM010000009">
    <property type="protein sequence ID" value="MEU7293635.1"/>
    <property type="molecule type" value="Genomic_DNA"/>
</dbReference>
<accession>A0ABV3CTT4</accession>
<reference evidence="1 2" key="1">
    <citation type="submission" date="2024-06" db="EMBL/GenBank/DDBJ databases">
        <title>The Natural Products Discovery Center: Release of the First 8490 Sequenced Strains for Exploring Actinobacteria Biosynthetic Diversity.</title>
        <authorList>
            <person name="Kalkreuter E."/>
            <person name="Kautsar S.A."/>
            <person name="Yang D."/>
            <person name="Bader C.D."/>
            <person name="Teijaro C.N."/>
            <person name="Fluegel L."/>
            <person name="Davis C.M."/>
            <person name="Simpson J.R."/>
            <person name="Lauterbach L."/>
            <person name="Steele A.D."/>
            <person name="Gui C."/>
            <person name="Meng S."/>
            <person name="Li G."/>
            <person name="Viehrig K."/>
            <person name="Ye F."/>
            <person name="Su P."/>
            <person name="Kiefer A.F."/>
            <person name="Nichols A."/>
            <person name="Cepeda A.J."/>
            <person name="Yan W."/>
            <person name="Fan B."/>
            <person name="Jiang Y."/>
            <person name="Adhikari A."/>
            <person name="Zheng C.-J."/>
            <person name="Schuster L."/>
            <person name="Cowan T.M."/>
            <person name="Smanski M.J."/>
            <person name="Chevrette M.G."/>
            <person name="De Carvalho L.P.S."/>
            <person name="Shen B."/>
        </authorList>
    </citation>
    <scope>NUCLEOTIDE SEQUENCE [LARGE SCALE GENOMIC DNA]</scope>
    <source>
        <strain evidence="1 2">NPDC045705</strain>
    </source>
</reference>
<evidence type="ECO:0000313" key="2">
    <source>
        <dbReference type="Proteomes" id="UP001551210"/>
    </source>
</evidence>
<protein>
    <submittedName>
        <fullName evidence="1">Uncharacterized protein</fullName>
    </submittedName>
</protein>
<organism evidence="1 2">
    <name type="scientific">Streptomyces exfoliatus</name>
    <name type="common">Streptomyces hydrogenans</name>
    <dbReference type="NCBI Taxonomy" id="1905"/>
    <lineage>
        <taxon>Bacteria</taxon>
        <taxon>Bacillati</taxon>
        <taxon>Actinomycetota</taxon>
        <taxon>Actinomycetes</taxon>
        <taxon>Kitasatosporales</taxon>
        <taxon>Streptomycetaceae</taxon>
        <taxon>Streptomyces</taxon>
    </lineage>
</organism>
<dbReference type="Proteomes" id="UP001551210">
    <property type="component" value="Unassembled WGS sequence"/>
</dbReference>